<reference evidence="4 5" key="1">
    <citation type="journal article" date="2016" name="Nat. Commun.">
        <title>Thousands of microbial genomes shed light on interconnected biogeochemical processes in an aquifer system.</title>
        <authorList>
            <person name="Anantharaman K."/>
            <person name="Brown C.T."/>
            <person name="Hug L.A."/>
            <person name="Sharon I."/>
            <person name="Castelle C.J."/>
            <person name="Probst A.J."/>
            <person name="Thomas B.C."/>
            <person name="Singh A."/>
            <person name="Wilkins M.J."/>
            <person name="Karaoz U."/>
            <person name="Brodie E.L."/>
            <person name="Williams K.H."/>
            <person name="Hubbard S.S."/>
            <person name="Banfield J.F."/>
        </authorList>
    </citation>
    <scope>NUCLEOTIDE SEQUENCE [LARGE SCALE GENOMIC DNA]</scope>
</reference>
<dbReference type="InterPro" id="IPR002833">
    <property type="entry name" value="PTH2"/>
</dbReference>
<sequence length="107" mass="12784">MSIPKMIIQACHGTDLIHEHRHLIRDYRNWSCKHRRKIFLIAQNDEIFNKIIDKLKEKEIIFFKIFDMGFTEFFQMTCTGIVIAPIDEEKIPGIVKHLPTIKDRDFI</sequence>
<comment type="caution">
    <text evidence="4">The sequence shown here is derived from an EMBL/GenBank/DDBJ whole genome shotgun (WGS) entry which is preliminary data.</text>
</comment>
<proteinExistence type="predicted"/>
<evidence type="ECO:0000256" key="2">
    <source>
        <dbReference type="ARBA" id="ARBA00022801"/>
    </source>
</evidence>
<gene>
    <name evidence="4" type="ORF">A2531_01995</name>
</gene>
<evidence type="ECO:0000313" key="5">
    <source>
        <dbReference type="Proteomes" id="UP000177579"/>
    </source>
</evidence>
<dbReference type="Proteomes" id="UP000177579">
    <property type="component" value="Unassembled WGS sequence"/>
</dbReference>
<dbReference type="Pfam" id="PF01981">
    <property type="entry name" value="PTH2"/>
    <property type="match status" value="1"/>
</dbReference>
<keyword evidence="2" id="KW-0378">Hydrolase</keyword>
<evidence type="ECO:0000256" key="1">
    <source>
        <dbReference type="ARBA" id="ARBA00013260"/>
    </source>
</evidence>
<accession>A0A1F5TM88</accession>
<dbReference type="Gene3D" id="3.40.1490.10">
    <property type="entry name" value="Bit1"/>
    <property type="match status" value="1"/>
</dbReference>
<name>A0A1F5TM88_9BACT</name>
<dbReference type="EMBL" id="MFGO01000039">
    <property type="protein sequence ID" value="OGF39976.1"/>
    <property type="molecule type" value="Genomic_DNA"/>
</dbReference>
<comment type="catalytic activity">
    <reaction evidence="3">
        <text>an N-acyl-L-alpha-aminoacyl-tRNA + H2O = an N-acyl-L-amino acid + a tRNA + H(+)</text>
        <dbReference type="Rhea" id="RHEA:54448"/>
        <dbReference type="Rhea" id="RHEA-COMP:10123"/>
        <dbReference type="Rhea" id="RHEA-COMP:13883"/>
        <dbReference type="ChEBI" id="CHEBI:15377"/>
        <dbReference type="ChEBI" id="CHEBI:15378"/>
        <dbReference type="ChEBI" id="CHEBI:59874"/>
        <dbReference type="ChEBI" id="CHEBI:78442"/>
        <dbReference type="ChEBI" id="CHEBI:138191"/>
        <dbReference type="EC" id="3.1.1.29"/>
    </reaction>
</comment>
<evidence type="ECO:0000313" key="4">
    <source>
        <dbReference type="EMBL" id="OGF39976.1"/>
    </source>
</evidence>
<protein>
    <recommendedName>
        <fullName evidence="1">peptidyl-tRNA hydrolase</fullName>
        <ecNumber evidence="1">3.1.1.29</ecNumber>
    </recommendedName>
</protein>
<dbReference type="AlphaFoldDB" id="A0A1F5TM88"/>
<dbReference type="InterPro" id="IPR023476">
    <property type="entry name" value="Pep_tRNA_hydro_II_dom_sf"/>
</dbReference>
<dbReference type="SUPFAM" id="SSF102462">
    <property type="entry name" value="Peptidyl-tRNA hydrolase II"/>
    <property type="match status" value="1"/>
</dbReference>
<dbReference type="GO" id="GO:0004045">
    <property type="term" value="F:peptidyl-tRNA hydrolase activity"/>
    <property type="evidence" value="ECO:0007669"/>
    <property type="project" value="UniProtKB-EC"/>
</dbReference>
<dbReference type="EC" id="3.1.1.29" evidence="1"/>
<organism evidence="4 5">
    <name type="scientific">Candidatus Falkowbacteria bacterium RIFOXYD2_FULL_34_120</name>
    <dbReference type="NCBI Taxonomy" id="1798007"/>
    <lineage>
        <taxon>Bacteria</taxon>
        <taxon>Candidatus Falkowiibacteriota</taxon>
    </lineage>
</organism>
<evidence type="ECO:0000256" key="3">
    <source>
        <dbReference type="ARBA" id="ARBA00048707"/>
    </source>
</evidence>